<dbReference type="Gene3D" id="3.40.50.150">
    <property type="entry name" value="Vaccinia Virus protein VP39"/>
    <property type="match status" value="1"/>
</dbReference>
<protein>
    <recommendedName>
        <fullName evidence="6">Polyamine aminopropyltransferase</fullName>
    </recommendedName>
    <alternativeName>
        <fullName evidence="6">Putrescine aminopropyltransferase</fullName>
        <shortName evidence="6">PAPT</shortName>
    </alternativeName>
    <alternativeName>
        <fullName evidence="6">Spermidine synthase</fullName>
        <shortName evidence="6">SPDS</shortName>
        <shortName evidence="6">SPDSY</shortName>
        <ecNumber evidence="6">2.5.1.16</ecNumber>
    </alternativeName>
</protein>
<evidence type="ECO:0000256" key="1">
    <source>
        <dbReference type="ARBA" id="ARBA00007867"/>
    </source>
</evidence>
<feature type="binding site" evidence="6">
    <location>
        <position position="66"/>
    </location>
    <ligand>
        <name>spermidine</name>
        <dbReference type="ChEBI" id="CHEBI:57834"/>
    </ligand>
</feature>
<organism evidence="9 10">
    <name type="scientific">Candidatus Methylacidithermus pantelleriae</name>
    <dbReference type="NCBI Taxonomy" id="2744239"/>
    <lineage>
        <taxon>Bacteria</taxon>
        <taxon>Pseudomonadati</taxon>
        <taxon>Verrucomicrobiota</taxon>
        <taxon>Methylacidiphilae</taxon>
        <taxon>Methylacidiphilales</taxon>
        <taxon>Methylacidiphilaceae</taxon>
        <taxon>Candidatus Methylacidithermus</taxon>
    </lineage>
</organism>
<comment type="subunit">
    <text evidence="6">Homodimer or homotetramer.</text>
</comment>
<dbReference type="NCBIfam" id="NF037959">
    <property type="entry name" value="MFS_SpdSyn"/>
    <property type="match status" value="1"/>
</dbReference>
<dbReference type="FunFam" id="3.40.50.150:FF:000088">
    <property type="entry name" value="Polyamine aminopropyltransferase"/>
    <property type="match status" value="1"/>
</dbReference>
<name>A0A8J2BTD0_9BACT</name>
<dbReference type="InterPro" id="IPR037163">
    <property type="entry name" value="Spermidine_synt_N_sf"/>
</dbReference>
<dbReference type="EC" id="2.5.1.16" evidence="6"/>
<dbReference type="InterPro" id="IPR030374">
    <property type="entry name" value="PABS"/>
</dbReference>
<dbReference type="SUPFAM" id="SSF53335">
    <property type="entry name" value="S-adenosyl-L-methionine-dependent methyltransferases"/>
    <property type="match status" value="1"/>
</dbReference>
<feature type="active site" description="Proton acceptor" evidence="6 7">
    <location>
        <position position="160"/>
    </location>
</feature>
<dbReference type="Pfam" id="PF17284">
    <property type="entry name" value="Spermine_synt_N"/>
    <property type="match status" value="1"/>
</dbReference>
<feature type="binding site" evidence="6">
    <location>
        <position position="35"/>
    </location>
    <ligand>
        <name>S-methyl-5'-thioadenosine</name>
        <dbReference type="ChEBI" id="CHEBI:17509"/>
    </ligand>
</feature>
<evidence type="ECO:0000256" key="3">
    <source>
        <dbReference type="ARBA" id="ARBA00023066"/>
    </source>
</evidence>
<comment type="caution">
    <text evidence="6">Lacks conserved residue(s) required for the propagation of feature annotation.</text>
</comment>
<keyword evidence="2 6" id="KW-0808">Transferase</keyword>
<dbReference type="UniPathway" id="UPA00248">
    <property type="reaction ID" value="UER00314"/>
</dbReference>
<evidence type="ECO:0000256" key="7">
    <source>
        <dbReference type="PROSITE-ProRule" id="PRU00354"/>
    </source>
</evidence>
<evidence type="ECO:0000256" key="4">
    <source>
        <dbReference type="ARBA" id="ARBA00023115"/>
    </source>
</evidence>
<gene>
    <name evidence="6 9" type="primary">speE</name>
    <name evidence="9" type="ORF">MPNT_220025</name>
</gene>
<dbReference type="InterPro" id="IPR035246">
    <property type="entry name" value="Spermidine_synt_N"/>
</dbReference>
<comment type="catalytic activity">
    <reaction evidence="5">
        <text>S-adenosyl 3-(methylsulfanyl)propylamine + spermidine = thermospermine + S-methyl-5'-thioadenosine + H(+)</text>
        <dbReference type="Rhea" id="RHEA:30515"/>
        <dbReference type="ChEBI" id="CHEBI:15378"/>
        <dbReference type="ChEBI" id="CHEBI:17509"/>
        <dbReference type="ChEBI" id="CHEBI:57443"/>
        <dbReference type="ChEBI" id="CHEBI:57834"/>
        <dbReference type="ChEBI" id="CHEBI:59903"/>
        <dbReference type="EC" id="2.5.1.79"/>
    </reaction>
</comment>
<feature type="domain" description="PABS" evidence="8">
    <location>
        <begin position="6"/>
        <end position="243"/>
    </location>
</feature>
<evidence type="ECO:0000256" key="2">
    <source>
        <dbReference type="ARBA" id="ARBA00022679"/>
    </source>
</evidence>
<dbReference type="PROSITE" id="PS51006">
    <property type="entry name" value="PABS_2"/>
    <property type="match status" value="1"/>
</dbReference>
<dbReference type="Proteomes" id="UP000663859">
    <property type="component" value="Unassembled WGS sequence"/>
</dbReference>
<dbReference type="PANTHER" id="PTHR43317:SF1">
    <property type="entry name" value="THERMOSPERMINE SYNTHASE ACAULIS5"/>
    <property type="match status" value="1"/>
</dbReference>
<keyword evidence="4 6" id="KW-0620">Polyamine biosynthesis</keyword>
<comment type="pathway">
    <text evidence="6">Amine and polyamine biosynthesis; spermidine biosynthesis; spermidine from putrescine: step 1/1.</text>
</comment>
<evidence type="ECO:0000313" key="9">
    <source>
        <dbReference type="EMBL" id="CAF0697512.1"/>
    </source>
</evidence>
<dbReference type="InterPro" id="IPR029063">
    <property type="entry name" value="SAM-dependent_MTases_sf"/>
</dbReference>
<dbReference type="AlphaFoldDB" id="A0A8J2BTD0"/>
<evidence type="ECO:0000256" key="6">
    <source>
        <dbReference type="HAMAP-Rule" id="MF_00198"/>
    </source>
</evidence>
<evidence type="ECO:0000313" key="10">
    <source>
        <dbReference type="Proteomes" id="UP000663859"/>
    </source>
</evidence>
<feature type="binding site" evidence="6">
    <location>
        <begin position="142"/>
        <end position="143"/>
    </location>
    <ligand>
        <name>S-methyl-5'-thioadenosine</name>
        <dbReference type="ChEBI" id="CHEBI:17509"/>
    </ligand>
</feature>
<keyword evidence="3 6" id="KW-0745">Spermidine biosynthesis</keyword>
<dbReference type="Pfam" id="PF01564">
    <property type="entry name" value="Spermine_synth"/>
    <property type="match status" value="1"/>
</dbReference>
<comment type="caution">
    <text evidence="9">The sequence shown here is derived from an EMBL/GenBank/DDBJ whole genome shotgun (WGS) entry which is preliminary data.</text>
</comment>
<feature type="binding site" evidence="6">
    <location>
        <position position="110"/>
    </location>
    <ligand>
        <name>S-methyl-5'-thioadenosine</name>
        <dbReference type="ChEBI" id="CHEBI:17509"/>
    </ligand>
</feature>
<comment type="similarity">
    <text evidence="1 6">Belongs to the spermidine/spermine synthase family.</text>
</comment>
<evidence type="ECO:0000259" key="8">
    <source>
        <dbReference type="PROSITE" id="PS51006"/>
    </source>
</evidence>
<dbReference type="Gene3D" id="2.30.140.10">
    <property type="entry name" value="Spermidine synthase, tetramerisation domain"/>
    <property type="match status" value="1"/>
</dbReference>
<sequence length="306" mass="35161">MYEGKLNWLLERLHPDLFRGVALESIVYSGRTQFQEVSIVDTPSFGRLLLLDGKTQSSELDEFVYHEALVHPALVAHPHPVSVFIGGGGEGATAREALRHRTVQNVTMIDIDQEVVELCRKYFPEFSRGVFENPRFDFRVADARRFLEEEERLYDVIILDLTDPVEEGPSVFLYTKEFYELLRNRLTREGIVVTQAGPATLLNYQEVFSPVFRTFKEVFPVVRAYTVPMLSFGFTWGFVMGSLGRDPAAMEASEVDRILEARGVQEELRFYDGIQHIGLFSLPRYLRIRLESETRVVTQAHPTFLF</sequence>
<dbReference type="HAMAP" id="MF_00198">
    <property type="entry name" value="Spermidine_synth"/>
    <property type="match status" value="1"/>
</dbReference>
<feature type="binding site" evidence="6">
    <location>
        <position position="169"/>
    </location>
    <ligand>
        <name>S-methyl-5'-thioadenosine</name>
        <dbReference type="ChEBI" id="CHEBI:17509"/>
    </ligand>
</feature>
<dbReference type="GO" id="GO:0004766">
    <property type="term" value="F:spermidine synthase activity"/>
    <property type="evidence" value="ECO:0007669"/>
    <property type="project" value="UniProtKB-UniRule"/>
</dbReference>
<dbReference type="CDD" id="cd02440">
    <property type="entry name" value="AdoMet_MTases"/>
    <property type="match status" value="1"/>
</dbReference>
<dbReference type="GO" id="GO:0008295">
    <property type="term" value="P:spermidine biosynthetic process"/>
    <property type="evidence" value="ECO:0007669"/>
    <property type="project" value="UniProtKB-UniRule"/>
</dbReference>
<evidence type="ECO:0000256" key="5">
    <source>
        <dbReference type="ARBA" id="ARBA00048874"/>
    </source>
</evidence>
<accession>A0A8J2BTD0</accession>
<reference evidence="9" key="1">
    <citation type="submission" date="2021-02" db="EMBL/GenBank/DDBJ databases">
        <authorList>
            <person name="Cremers G."/>
            <person name="Picone N."/>
        </authorList>
    </citation>
    <scope>NUCLEOTIDE SEQUENCE</scope>
    <source>
        <strain evidence="9">PQ17</strain>
    </source>
</reference>
<comment type="function">
    <text evidence="6">Catalyzes the irreversible transfer of a propylamine group from the amino donor S-adenosylmethioninamine (decarboxy-AdoMet) to putrescine (1,4-diaminobutane) to yield spermidine.</text>
</comment>
<keyword evidence="10" id="KW-1185">Reference proteome</keyword>
<proteinExistence type="inferred from homology"/>
<feature type="binding site" evidence="6">
    <location>
        <position position="90"/>
    </location>
    <ligand>
        <name>spermidine</name>
        <dbReference type="ChEBI" id="CHEBI:57834"/>
    </ligand>
</feature>
<dbReference type="InterPro" id="IPR001045">
    <property type="entry name" value="Spermi_synthase"/>
</dbReference>
<comment type="catalytic activity">
    <reaction evidence="6">
        <text>S-adenosyl 3-(methylsulfanyl)propylamine + putrescine = S-methyl-5'-thioadenosine + spermidine + H(+)</text>
        <dbReference type="Rhea" id="RHEA:12721"/>
        <dbReference type="ChEBI" id="CHEBI:15378"/>
        <dbReference type="ChEBI" id="CHEBI:17509"/>
        <dbReference type="ChEBI" id="CHEBI:57443"/>
        <dbReference type="ChEBI" id="CHEBI:57834"/>
        <dbReference type="ChEBI" id="CHEBI:326268"/>
        <dbReference type="EC" id="2.5.1.16"/>
    </reaction>
</comment>
<dbReference type="GO" id="GO:0010487">
    <property type="term" value="F:thermospermine synthase activity"/>
    <property type="evidence" value="ECO:0007669"/>
    <property type="project" value="UniProtKB-EC"/>
</dbReference>
<dbReference type="PANTHER" id="PTHR43317">
    <property type="entry name" value="THERMOSPERMINE SYNTHASE ACAULIS5"/>
    <property type="match status" value="1"/>
</dbReference>
<dbReference type="NCBIfam" id="NF002010">
    <property type="entry name" value="PRK00811.1"/>
    <property type="match status" value="1"/>
</dbReference>
<dbReference type="EMBL" id="CAJNOB010000015">
    <property type="protein sequence ID" value="CAF0697512.1"/>
    <property type="molecule type" value="Genomic_DNA"/>
</dbReference>